<reference evidence="2 3" key="1">
    <citation type="submission" date="2020-01" db="EMBL/GenBank/DDBJ databases">
        <title>The draft genome sequence of Corallococcus exiguus DSM 14696.</title>
        <authorList>
            <person name="Zhang X."/>
            <person name="Zhu H."/>
        </authorList>
    </citation>
    <scope>NUCLEOTIDE SEQUENCE [LARGE SCALE GENOMIC DNA]</scope>
    <source>
        <strain evidence="2 3">DSM 14696</strain>
    </source>
</reference>
<dbReference type="PROSITE" id="PS51257">
    <property type="entry name" value="PROKAR_LIPOPROTEIN"/>
    <property type="match status" value="1"/>
</dbReference>
<organism evidence="2 3">
    <name type="scientific">Corallococcus exiguus</name>
    <dbReference type="NCBI Taxonomy" id="83462"/>
    <lineage>
        <taxon>Bacteria</taxon>
        <taxon>Pseudomonadati</taxon>
        <taxon>Myxococcota</taxon>
        <taxon>Myxococcia</taxon>
        <taxon>Myxococcales</taxon>
        <taxon>Cystobacterineae</taxon>
        <taxon>Myxococcaceae</taxon>
        <taxon>Corallococcus</taxon>
    </lineage>
</organism>
<evidence type="ECO:0000313" key="3">
    <source>
        <dbReference type="Proteomes" id="UP000537825"/>
    </source>
</evidence>
<feature type="region of interest" description="Disordered" evidence="1">
    <location>
        <begin position="312"/>
        <end position="333"/>
    </location>
</feature>
<dbReference type="RefSeq" id="WP_139917442.1">
    <property type="nucleotide sequence ID" value="NZ_CBCSLE010000083.1"/>
</dbReference>
<gene>
    <name evidence="2" type="ORF">GTZ93_01215</name>
</gene>
<dbReference type="Proteomes" id="UP000537825">
    <property type="component" value="Unassembled WGS sequence"/>
</dbReference>
<accession>A0A7X4Y5C4</accession>
<sequence>MRPFSRHLAVGSLGLVLATACGSPEVPSSPQPVEEFAVIQRQALEESCYDRDNSLLQSLKTPLGARDCTFDEQCPQGAFCNESTHQCDWTCLESGPAGTACGTGKVCDCSGQCVTEGGGNPLVLSGTLPRVDVAPAALSVTTPAAGQPFAARRLVVGLAALNPTEAARVTSTPVRLVAGPGMEVACDVGEAPATVFASDCLVNTWAFSAFGTGQRATVRMDVRPRQDSTERRWYVTLEAQGATPQRTRVDLDRADAAPGVGGVRPFFGNVTLTLDPSSDAGTEPLVLPVRAFANGAYLMLFDESRTLSPSGKLRLSTSQSHHGEEWLPAGNGSSAADAVTVDVEGTYDGTGASNSTLVGTFTVRLPRPISSAWGVQATYRLSRLRVDTDAGVDDLPLTACPATPCATGSVCEPDLGVCVPGVRTWSGAPVASGGGPLNTVVSEERASWDSEAQSRLTDFMTASAANGTPLSSSQLARGLLCNQATSGATLEVAGFPAFATADAGLPFVLARSGDLRCQNGGMPYVAELGNTWDRYPDVNGLKNLDRLTDLEMLTECLEDLKRPAVNGPGLGTSDWFAQRYGARYAIKTQRATVSTASRTTPGRCFNLARFYGALNLSARDGNSRDQRLAGRLLQQWIATHGYLAQQLVQQRELSDFLNEPAPSDWESTPAVLDRFEKGWDLLLDGTYANLLPGNDAARTCSVLNPDYRLPPAPLASWTWATNQSVQDRGTGARWQRSRSTFFFHTPDLAARCTSTSSVNLASASFLLDESPTGPRSLQVSCLQKTGGLEVTVQAARRGTPGGTRFFTWTLPFPAGTQGVAFAVLDQGATMSLFSPAKTYLVPAQSTLAYEHTMLRPPYTQAVSGPSGTRLAVWDFVADTGHLSEAVDRRTLYDTPSADLAPMPGSQPHHDQPVGLPASILEGLTANLRLLNTHLEDVERTTLATCAPVASGTPRDQAITRFGRTMRYAVMMETLARSAYAREKDSCATAQGLTELPWDKRWRDAQAELEAVRRQSYEKLRAINDCHPYGMPDDEVPLLFGATLTGPIERYFGSSSYLHANATAAVNTAVGDKQAAESSWVSLRNGEVQEAYQDAAKQQRLLELKRQYGAPIVQMCGLTNVNAADALDLFDPSKTAQPLRPEACFVKPECQTPPAQVYAAVRTEHARFALCTWKRLVPSTSVYTDAAVRALVEHYTAVDVMPGSGTVTWGSTALPVSRLYGQPLPTNEIASGEFAAARAACLQELGTQGSQLPTPSSLGLKLESSCYRGDMGTAMLSIVGANQGLQVAQAQWTDAQERLRIAQERCLTLETDTQKQIALSASYEAEMTGLLEEKVRVDRKVNNISDVNNKGESIIGAFASGTYVGIVWGAVKLFSSGVENRYKDESIVLNARIQQLDMQHRLAVEALSLQTNVNQCYAEARTYMVGISTAALQIDRVGTDVDTALLQLENMEGRVRQLLLEGKQVVAQEEARQVPLFSHDFWLHERLTRARESFATAKRLSYLFARALEYEKQQSLPATSAVLAAKGPLQLQSALNANAYAALDKTVHGRDVEGQAFVVQLRGNVLKLEDLVAATPGERSLTKQERFTRRLLSPENAVYDDNGRYLGQGLRFYLQDSLGPNSIRCGEKVWTVHAHLVGDDRVETWLNGHGLAPLVLRKRNTFSSHSCDPDHKGFQTRALRPSLRSGGYTGTAKPGEETTFTLASVSANTGQTVLGFQQNPSGAPSTEWKGRGLYGEYEVIFPWVDLMTAGGVSTGFPMDGVTDVYLRFEQVSAATSHVYE</sequence>
<comment type="caution">
    <text evidence="2">The sequence shown here is derived from an EMBL/GenBank/DDBJ whole genome shotgun (WGS) entry which is preliminary data.</text>
</comment>
<name>A0A7X4Y5C4_9BACT</name>
<protein>
    <submittedName>
        <fullName evidence="2">Uncharacterized protein</fullName>
    </submittedName>
</protein>
<evidence type="ECO:0000313" key="2">
    <source>
        <dbReference type="EMBL" id="NBC38434.1"/>
    </source>
</evidence>
<evidence type="ECO:0000256" key="1">
    <source>
        <dbReference type="SAM" id="MobiDB-lite"/>
    </source>
</evidence>
<keyword evidence="3" id="KW-1185">Reference proteome</keyword>
<proteinExistence type="predicted"/>
<dbReference type="EMBL" id="JAAAPK010000001">
    <property type="protein sequence ID" value="NBC38434.1"/>
    <property type="molecule type" value="Genomic_DNA"/>
</dbReference>